<dbReference type="GO" id="GO:0003690">
    <property type="term" value="F:double-stranded DNA binding"/>
    <property type="evidence" value="ECO:0007669"/>
    <property type="project" value="TreeGrafter"/>
</dbReference>
<dbReference type="GO" id="GO:0035861">
    <property type="term" value="C:site of double-strand break"/>
    <property type="evidence" value="ECO:0007669"/>
    <property type="project" value="TreeGrafter"/>
</dbReference>
<dbReference type="Gene3D" id="3.30.420.10">
    <property type="entry name" value="Ribonuclease H-like superfamily/Ribonuclease H"/>
    <property type="match status" value="1"/>
</dbReference>
<evidence type="ECO:0000313" key="2">
    <source>
        <dbReference type="WBParaSite" id="Hba_21206"/>
    </source>
</evidence>
<dbReference type="GO" id="GO:0000793">
    <property type="term" value="C:condensed chromosome"/>
    <property type="evidence" value="ECO:0007669"/>
    <property type="project" value="TreeGrafter"/>
</dbReference>
<dbReference type="AlphaFoldDB" id="A0A1I7XUL1"/>
<keyword evidence="1" id="KW-1185">Reference proteome</keyword>
<dbReference type="Pfam" id="PF01359">
    <property type="entry name" value="Transposase_1"/>
    <property type="match status" value="1"/>
</dbReference>
<dbReference type="GO" id="GO:0031297">
    <property type="term" value="P:replication fork processing"/>
    <property type="evidence" value="ECO:0007669"/>
    <property type="project" value="TreeGrafter"/>
</dbReference>
<organism evidence="1 2">
    <name type="scientific">Heterorhabditis bacteriophora</name>
    <name type="common">Entomopathogenic nematode worm</name>
    <dbReference type="NCBI Taxonomy" id="37862"/>
    <lineage>
        <taxon>Eukaryota</taxon>
        <taxon>Metazoa</taxon>
        <taxon>Ecdysozoa</taxon>
        <taxon>Nematoda</taxon>
        <taxon>Chromadorea</taxon>
        <taxon>Rhabditida</taxon>
        <taxon>Rhabditina</taxon>
        <taxon>Rhabditomorpha</taxon>
        <taxon>Strongyloidea</taxon>
        <taxon>Heterorhabditidae</taxon>
        <taxon>Heterorhabditis</taxon>
    </lineage>
</organism>
<name>A0A1I7XUL1_HETBA</name>
<protein>
    <submittedName>
        <fullName evidence="2">Mariner Mos1 transposase</fullName>
    </submittedName>
</protein>
<dbReference type="InterPro" id="IPR001888">
    <property type="entry name" value="Transposase_1"/>
</dbReference>
<dbReference type="GO" id="GO:0000014">
    <property type="term" value="F:single-stranded DNA endodeoxyribonuclease activity"/>
    <property type="evidence" value="ECO:0007669"/>
    <property type="project" value="TreeGrafter"/>
</dbReference>
<sequence>MGRPRTANNIHAKRVLLCIWWDMKGVLFYDFLQVVETVSTEQYGRQLIDLLDVMEQKGPFTGQGSRDIILLHDNTRPHVALSEVYTPHDFDLFKGSLVRATVSLGDQELCVDGKSAMILIPNKIW</sequence>
<dbReference type="GO" id="GO:0006303">
    <property type="term" value="P:double-strand break repair via nonhomologous end joining"/>
    <property type="evidence" value="ECO:0007669"/>
    <property type="project" value="TreeGrafter"/>
</dbReference>
<evidence type="ECO:0000313" key="1">
    <source>
        <dbReference type="Proteomes" id="UP000095283"/>
    </source>
</evidence>
<accession>A0A1I7XUL1</accession>
<dbReference type="GO" id="GO:0046975">
    <property type="term" value="F:histone H3K36 methyltransferase activity"/>
    <property type="evidence" value="ECO:0007669"/>
    <property type="project" value="TreeGrafter"/>
</dbReference>
<dbReference type="PANTHER" id="PTHR46060">
    <property type="entry name" value="MARINER MOS1 TRANSPOSASE-LIKE PROTEIN"/>
    <property type="match status" value="1"/>
</dbReference>
<dbReference type="GO" id="GO:0005634">
    <property type="term" value="C:nucleus"/>
    <property type="evidence" value="ECO:0007669"/>
    <property type="project" value="TreeGrafter"/>
</dbReference>
<dbReference type="GO" id="GO:0044547">
    <property type="term" value="F:DNA topoisomerase binding"/>
    <property type="evidence" value="ECO:0007669"/>
    <property type="project" value="TreeGrafter"/>
</dbReference>
<dbReference type="GO" id="GO:0044774">
    <property type="term" value="P:mitotic DNA integrity checkpoint signaling"/>
    <property type="evidence" value="ECO:0007669"/>
    <property type="project" value="TreeGrafter"/>
</dbReference>
<dbReference type="GO" id="GO:0003697">
    <property type="term" value="F:single-stranded DNA binding"/>
    <property type="evidence" value="ECO:0007669"/>
    <property type="project" value="TreeGrafter"/>
</dbReference>
<dbReference type="WBParaSite" id="Hba_21206">
    <property type="protein sequence ID" value="Hba_21206"/>
    <property type="gene ID" value="Hba_21206"/>
</dbReference>
<proteinExistence type="predicted"/>
<dbReference type="GO" id="GO:0015074">
    <property type="term" value="P:DNA integration"/>
    <property type="evidence" value="ECO:0007669"/>
    <property type="project" value="TreeGrafter"/>
</dbReference>
<dbReference type="GO" id="GO:0000729">
    <property type="term" value="P:DNA double-strand break processing"/>
    <property type="evidence" value="ECO:0007669"/>
    <property type="project" value="TreeGrafter"/>
</dbReference>
<dbReference type="InterPro" id="IPR052709">
    <property type="entry name" value="Transposase-MT_Hybrid"/>
</dbReference>
<dbReference type="PANTHER" id="PTHR46060:SF2">
    <property type="entry name" value="HISTONE-LYSINE N-METHYLTRANSFERASE SETMAR"/>
    <property type="match status" value="1"/>
</dbReference>
<dbReference type="GO" id="GO:0042800">
    <property type="term" value="F:histone H3K4 methyltransferase activity"/>
    <property type="evidence" value="ECO:0007669"/>
    <property type="project" value="TreeGrafter"/>
</dbReference>
<reference evidence="2" key="1">
    <citation type="submission" date="2016-11" db="UniProtKB">
        <authorList>
            <consortium name="WormBaseParasite"/>
        </authorList>
    </citation>
    <scope>IDENTIFICATION</scope>
</reference>
<dbReference type="Proteomes" id="UP000095283">
    <property type="component" value="Unplaced"/>
</dbReference>
<dbReference type="InterPro" id="IPR036397">
    <property type="entry name" value="RNaseH_sf"/>
</dbReference>